<organism evidence="1 2">
    <name type="scientific">Pseudaquabacterium terrae</name>
    <dbReference type="NCBI Taxonomy" id="2732868"/>
    <lineage>
        <taxon>Bacteria</taxon>
        <taxon>Pseudomonadati</taxon>
        <taxon>Pseudomonadota</taxon>
        <taxon>Betaproteobacteria</taxon>
        <taxon>Burkholderiales</taxon>
        <taxon>Sphaerotilaceae</taxon>
        <taxon>Pseudaquabacterium</taxon>
    </lineage>
</organism>
<dbReference type="Pfam" id="PF07606">
    <property type="entry name" value="DUF1569"/>
    <property type="match status" value="1"/>
</dbReference>
<name>A0ABX2ES63_9BURK</name>
<protein>
    <submittedName>
        <fullName evidence="1">DUF1569 domain-containing protein</fullName>
    </submittedName>
</protein>
<proteinExistence type="predicted"/>
<sequence>MLRRRHLIVAGAAGAVLPLAGCGEATPQLFRSFAAARDAVAALAKRDGVRSSGAWPLSQVLQHAAQSIEYSIDGYPQPKSALFQGTVGAAAWALFNARGRMNHALDEPIPGAPALDAALPLDQAVARLLAAFERFERHAGALQPHFAYGALDKPAYARAHLMHLANHWSEVSAA</sequence>
<accession>A0ABX2ES63</accession>
<comment type="caution">
    <text evidence="1">The sequence shown here is derived from an EMBL/GenBank/DDBJ whole genome shotgun (WGS) entry which is preliminary data.</text>
</comment>
<dbReference type="Proteomes" id="UP000737171">
    <property type="component" value="Unassembled WGS sequence"/>
</dbReference>
<evidence type="ECO:0000313" key="2">
    <source>
        <dbReference type="Proteomes" id="UP000737171"/>
    </source>
</evidence>
<keyword evidence="2" id="KW-1185">Reference proteome</keyword>
<gene>
    <name evidence="1" type="ORF">HLB44_31795</name>
</gene>
<reference evidence="1 2" key="1">
    <citation type="submission" date="2020-05" db="EMBL/GenBank/DDBJ databases">
        <title>Aquincola sp. isolate from soil.</title>
        <authorList>
            <person name="Han J."/>
            <person name="Kim D.-U."/>
        </authorList>
    </citation>
    <scope>NUCLEOTIDE SEQUENCE [LARGE SCALE GENOMIC DNA]</scope>
    <source>
        <strain evidence="1 2">S2</strain>
    </source>
</reference>
<dbReference type="InterPro" id="IPR011463">
    <property type="entry name" value="DUF1569"/>
</dbReference>
<evidence type="ECO:0000313" key="1">
    <source>
        <dbReference type="EMBL" id="NRF71580.1"/>
    </source>
</evidence>
<dbReference type="EMBL" id="JABRWJ010000012">
    <property type="protein sequence ID" value="NRF71580.1"/>
    <property type="molecule type" value="Genomic_DNA"/>
</dbReference>
<dbReference type="PROSITE" id="PS51318">
    <property type="entry name" value="TAT"/>
    <property type="match status" value="1"/>
</dbReference>
<dbReference type="InterPro" id="IPR006311">
    <property type="entry name" value="TAT_signal"/>
</dbReference>
<dbReference type="RefSeq" id="WP_173133059.1">
    <property type="nucleotide sequence ID" value="NZ_JABRWJ010000012.1"/>
</dbReference>